<proteinExistence type="predicted"/>
<comment type="caution">
    <text evidence="1">The sequence shown here is derived from an EMBL/GenBank/DDBJ whole genome shotgun (WGS) entry which is preliminary data.</text>
</comment>
<evidence type="ECO:0000313" key="1">
    <source>
        <dbReference type="EMBL" id="OAT74634.1"/>
    </source>
</evidence>
<dbReference type="PROSITE" id="PS51257">
    <property type="entry name" value="PROKAR_LIPOPROTEIN"/>
    <property type="match status" value="1"/>
</dbReference>
<dbReference type="AlphaFoldDB" id="A0A1B7KX88"/>
<dbReference type="Proteomes" id="UP000078290">
    <property type="component" value="Unassembled WGS sequence"/>
</dbReference>
<sequence length="62" mass="7171">MEDFELRQAVLDFKKRYGSSLTFIASCCGISREHLSRWIHSEAYSISMVAKDKIRKFLEGGK</sequence>
<dbReference type="EMBL" id="LXMA01000001">
    <property type="protein sequence ID" value="OAT74634.1"/>
    <property type="molecule type" value="Genomic_DNA"/>
</dbReference>
<reference evidence="2" key="1">
    <citation type="submission" date="2016-05" db="EMBL/GenBank/DDBJ databases">
        <authorList>
            <person name="Wang W."/>
            <person name="Zhu L."/>
        </authorList>
    </citation>
    <scope>NUCLEOTIDE SEQUENCE [LARGE SCALE GENOMIC DNA]</scope>
    <source>
        <strain evidence="2">W-2</strain>
    </source>
</reference>
<accession>A0A1B7KX88</accession>
<name>A0A1B7KX88_PARTM</name>
<organism evidence="1 2">
    <name type="scientific">Parageobacillus thermoglucosidasius</name>
    <name type="common">Geobacillus thermoglucosidasius</name>
    <dbReference type="NCBI Taxonomy" id="1426"/>
    <lineage>
        <taxon>Bacteria</taxon>
        <taxon>Bacillati</taxon>
        <taxon>Bacillota</taxon>
        <taxon>Bacilli</taxon>
        <taxon>Bacillales</taxon>
        <taxon>Anoxybacillaceae</taxon>
        <taxon>Parageobacillus</taxon>
    </lineage>
</organism>
<evidence type="ECO:0008006" key="3">
    <source>
        <dbReference type="Google" id="ProtNLM"/>
    </source>
</evidence>
<dbReference type="RefSeq" id="WP_064549947.1">
    <property type="nucleotide sequence ID" value="NZ_LXMA01000001.1"/>
</dbReference>
<gene>
    <name evidence="1" type="ORF">A7K69_02670</name>
</gene>
<dbReference type="OrthoDB" id="2654355at2"/>
<protein>
    <recommendedName>
        <fullName evidence="3">XRE family transcriptional regulator</fullName>
    </recommendedName>
</protein>
<evidence type="ECO:0000313" key="2">
    <source>
        <dbReference type="Proteomes" id="UP000078290"/>
    </source>
</evidence>